<dbReference type="GO" id="GO:0007165">
    <property type="term" value="P:signal transduction"/>
    <property type="evidence" value="ECO:0007669"/>
    <property type="project" value="UniProtKB-KW"/>
</dbReference>
<evidence type="ECO:0000259" key="6">
    <source>
        <dbReference type="PROSITE" id="PS50111"/>
    </source>
</evidence>
<keyword evidence="1" id="KW-0145">Chemotaxis</keyword>
<dbReference type="Pfam" id="PF00015">
    <property type="entry name" value="MCPsignal"/>
    <property type="match status" value="1"/>
</dbReference>
<dbReference type="RefSeq" id="WP_307632052.1">
    <property type="nucleotide sequence ID" value="NZ_JAPHEH010000001.1"/>
</dbReference>
<feature type="region of interest" description="Disordered" evidence="4">
    <location>
        <begin position="479"/>
        <end position="534"/>
    </location>
</feature>
<evidence type="ECO:0000256" key="2">
    <source>
        <dbReference type="ARBA" id="ARBA00029447"/>
    </source>
</evidence>
<keyword evidence="5" id="KW-0812">Transmembrane</keyword>
<dbReference type="InterPro" id="IPR004090">
    <property type="entry name" value="Chemotax_Me-accpt_rcpt"/>
</dbReference>
<gene>
    <name evidence="7" type="ORF">OLX77_02735</name>
</gene>
<reference evidence="7" key="1">
    <citation type="journal article" date="2022" name="bioRxiv">
        <title>Thiovibrio frasassiensisgen. nov., sp. nov., an autotrophic, elemental sulfur disproportionating bacterium isolated from sulfidic karst sediment, and proposal of Thiovibrionaceae fam. nov.</title>
        <authorList>
            <person name="Aronson H."/>
            <person name="Thomas C."/>
            <person name="Bhattacharyya M."/>
            <person name="Eckstein S."/>
            <person name="Jensen S."/>
            <person name="Barco R."/>
            <person name="Macalady J."/>
            <person name="Amend J."/>
        </authorList>
    </citation>
    <scope>NUCLEOTIDE SEQUENCE</scope>
    <source>
        <strain evidence="7">RS19-109</strain>
    </source>
</reference>
<keyword evidence="5" id="KW-1133">Transmembrane helix</keyword>
<dbReference type="GO" id="GO:0006935">
    <property type="term" value="P:chemotaxis"/>
    <property type="evidence" value="ECO:0007669"/>
    <property type="project" value="UniProtKB-KW"/>
</dbReference>
<comment type="similarity">
    <text evidence="2">Belongs to the methyl-accepting chemotaxis (MCP) protein family.</text>
</comment>
<dbReference type="Proteomes" id="UP001154240">
    <property type="component" value="Unassembled WGS sequence"/>
</dbReference>
<reference evidence="7" key="2">
    <citation type="submission" date="2022-10" db="EMBL/GenBank/DDBJ databases">
        <authorList>
            <person name="Aronson H.S."/>
        </authorList>
    </citation>
    <scope>NUCLEOTIDE SEQUENCE</scope>
    <source>
        <strain evidence="7">RS19-109</strain>
    </source>
</reference>
<accession>A0A9X4MF03</accession>
<feature type="transmembrane region" description="Helical" evidence="5">
    <location>
        <begin position="192"/>
        <end position="211"/>
    </location>
</feature>
<dbReference type="EMBL" id="JAPHEH010000001">
    <property type="protein sequence ID" value="MDG4475076.1"/>
    <property type="molecule type" value="Genomic_DNA"/>
</dbReference>
<dbReference type="PANTHER" id="PTHR43531:SF11">
    <property type="entry name" value="METHYL-ACCEPTING CHEMOTAXIS PROTEIN 3"/>
    <property type="match status" value="1"/>
</dbReference>
<keyword evidence="8" id="KW-1185">Reference proteome</keyword>
<evidence type="ECO:0000256" key="3">
    <source>
        <dbReference type="PROSITE-ProRule" id="PRU00284"/>
    </source>
</evidence>
<sequence length="534" mass="56179">MNFAKASLAKKLVAGFGFLVVLSTIGTSFAVFKSSQMVTSVKDLENTHLPLAYIGGELALLVSHQQLAAATFVIHKDSVYRERFDSLDKQADETFARARATIQADEELVQAGWLEKIEAIIQLHDKLAPAGRELITAAQADNLALVTTAAVTQETVADEIRAAINEFGKINTAEGEHVANNALTEGTDLQRLIILIAVGIFIGGCALAFVITRGITVPLKKAISGLTSGADQISAAAGEVAGAGQQLAEGATEQAAALEETSASMEEIASMTRHSADNAQQANGVMANVNKVANQAAVSMQQLTVAMGEINTASEKTSKIIKTIDEIAFQTNLLALNAAVEAARAGEAGAGFAVVANEVRSLAMRAADAARETANLIEQTVSKVQEGTVLVGKTNEEFNQVSAGTGKVSLLITEISTAAKEQTDGVGQVNTALQEMDKVVQSNAATAEESAAASEELFAESNTLLGYVRELEAMISGDSVSAPSLKRPPSSGRKTGGTRPLLPQKKQPPRAISQQRQNTGKEVIPFDDEEFENF</sequence>
<dbReference type="InterPro" id="IPR051310">
    <property type="entry name" value="MCP_chemotaxis"/>
</dbReference>
<dbReference type="GO" id="GO:0016020">
    <property type="term" value="C:membrane"/>
    <property type="evidence" value="ECO:0007669"/>
    <property type="project" value="InterPro"/>
</dbReference>
<protein>
    <submittedName>
        <fullName evidence="7">Methyl-accepting chemotaxis protein</fullName>
    </submittedName>
</protein>
<dbReference type="InterPro" id="IPR004089">
    <property type="entry name" value="MCPsignal_dom"/>
</dbReference>
<dbReference type="Gene3D" id="1.10.287.950">
    <property type="entry name" value="Methyl-accepting chemotaxis protein"/>
    <property type="match status" value="1"/>
</dbReference>
<dbReference type="SMART" id="SM00283">
    <property type="entry name" value="MA"/>
    <property type="match status" value="1"/>
</dbReference>
<keyword evidence="5" id="KW-0472">Membrane</keyword>
<comment type="caution">
    <text evidence="7">The sequence shown here is derived from an EMBL/GenBank/DDBJ whole genome shotgun (WGS) entry which is preliminary data.</text>
</comment>
<proteinExistence type="inferred from homology"/>
<organism evidence="7 8">
    <name type="scientific">Thiovibrio frasassiensis</name>
    <dbReference type="NCBI Taxonomy" id="2984131"/>
    <lineage>
        <taxon>Bacteria</taxon>
        <taxon>Pseudomonadati</taxon>
        <taxon>Thermodesulfobacteriota</taxon>
        <taxon>Desulfobulbia</taxon>
        <taxon>Desulfobulbales</taxon>
        <taxon>Thiovibrionaceae</taxon>
        <taxon>Thiovibrio</taxon>
    </lineage>
</organism>
<keyword evidence="3" id="KW-0807">Transducer</keyword>
<evidence type="ECO:0000313" key="7">
    <source>
        <dbReference type="EMBL" id="MDG4475076.1"/>
    </source>
</evidence>
<dbReference type="GO" id="GO:0004888">
    <property type="term" value="F:transmembrane signaling receptor activity"/>
    <property type="evidence" value="ECO:0007669"/>
    <property type="project" value="InterPro"/>
</dbReference>
<dbReference type="PRINTS" id="PR00260">
    <property type="entry name" value="CHEMTRNSDUCR"/>
</dbReference>
<dbReference type="SUPFAM" id="SSF58104">
    <property type="entry name" value="Methyl-accepting chemotaxis protein (MCP) signaling domain"/>
    <property type="match status" value="1"/>
</dbReference>
<feature type="domain" description="Methyl-accepting transducer" evidence="6">
    <location>
        <begin position="229"/>
        <end position="458"/>
    </location>
</feature>
<evidence type="ECO:0000256" key="4">
    <source>
        <dbReference type="SAM" id="MobiDB-lite"/>
    </source>
</evidence>
<evidence type="ECO:0000256" key="5">
    <source>
        <dbReference type="SAM" id="Phobius"/>
    </source>
</evidence>
<evidence type="ECO:0000313" key="8">
    <source>
        <dbReference type="Proteomes" id="UP001154240"/>
    </source>
</evidence>
<dbReference type="AlphaFoldDB" id="A0A9X4MF03"/>
<dbReference type="PROSITE" id="PS50111">
    <property type="entry name" value="CHEMOTAXIS_TRANSDUC_2"/>
    <property type="match status" value="1"/>
</dbReference>
<name>A0A9X4MF03_9BACT</name>
<evidence type="ECO:0000256" key="1">
    <source>
        <dbReference type="ARBA" id="ARBA00022500"/>
    </source>
</evidence>
<feature type="compositionally biased region" description="Acidic residues" evidence="4">
    <location>
        <begin position="525"/>
        <end position="534"/>
    </location>
</feature>
<dbReference type="PANTHER" id="PTHR43531">
    <property type="entry name" value="PROTEIN ICFG"/>
    <property type="match status" value="1"/>
</dbReference>
<feature type="transmembrane region" description="Helical" evidence="5">
    <location>
        <begin position="12"/>
        <end position="32"/>
    </location>
</feature>
<feature type="transmembrane region" description="Helical" evidence="5">
    <location>
        <begin position="52"/>
        <end position="74"/>
    </location>
</feature>